<dbReference type="SMART" id="SM01245">
    <property type="entry name" value="Jag_N"/>
    <property type="match status" value="1"/>
</dbReference>
<dbReference type="PANTHER" id="PTHR35800">
    <property type="entry name" value="PROTEIN JAG"/>
    <property type="match status" value="1"/>
</dbReference>
<dbReference type="InterPro" id="IPR032782">
    <property type="entry name" value="KhpB_N"/>
</dbReference>
<evidence type="ECO:0000313" key="9">
    <source>
        <dbReference type="Proteomes" id="UP000429595"/>
    </source>
</evidence>
<dbReference type="HAMAP" id="MF_00867">
    <property type="entry name" value="KhpB"/>
    <property type="match status" value="1"/>
</dbReference>
<dbReference type="CDD" id="cd02644">
    <property type="entry name" value="R3H_jag"/>
    <property type="match status" value="1"/>
</dbReference>
<dbReference type="InterPro" id="IPR009019">
    <property type="entry name" value="KH_sf_prok-type"/>
</dbReference>
<dbReference type="CDD" id="cd02414">
    <property type="entry name" value="KH-II_Jag"/>
    <property type="match status" value="1"/>
</dbReference>
<dbReference type="GO" id="GO:0009252">
    <property type="term" value="P:peptidoglycan biosynthetic process"/>
    <property type="evidence" value="ECO:0007669"/>
    <property type="project" value="UniProtKB-UniRule"/>
</dbReference>
<dbReference type="Pfam" id="PF01424">
    <property type="entry name" value="R3H"/>
    <property type="match status" value="1"/>
</dbReference>
<dbReference type="Gene3D" id="3.30.300.20">
    <property type="match status" value="1"/>
</dbReference>
<dbReference type="AlphaFoldDB" id="A0A6I1FLC1"/>
<dbReference type="SUPFAM" id="SSF82708">
    <property type="entry name" value="R3H domain"/>
    <property type="match status" value="1"/>
</dbReference>
<dbReference type="NCBIfam" id="NF041568">
    <property type="entry name" value="Jag_EloR"/>
    <property type="match status" value="1"/>
</dbReference>
<comment type="subcellular location">
    <subcellularLocation>
        <location evidence="6">Cytoplasm</location>
    </subcellularLocation>
</comment>
<comment type="function">
    <text evidence="6">A probable RNA chaperone. Forms a complex with KhpA which binds to cellular RNA and controls its expression. Plays a role in peptidoglycan (PG) homeostasis and cell length regulation.</text>
</comment>
<gene>
    <name evidence="6" type="primary">khpB</name>
    <name evidence="6" type="synonym">eloR</name>
    <name evidence="8" type="ORF">F9802_07770</name>
</gene>
<dbReference type="Pfam" id="PF14804">
    <property type="entry name" value="Jag_N"/>
    <property type="match status" value="1"/>
</dbReference>
<evidence type="ECO:0000256" key="2">
    <source>
        <dbReference type="ARBA" id="ARBA00022884"/>
    </source>
</evidence>
<keyword evidence="9" id="KW-1185">Reference proteome</keyword>
<keyword evidence="1 6" id="KW-0963">Cytoplasm</keyword>
<reference evidence="8 9" key="1">
    <citation type="submission" date="2019-10" db="EMBL/GenBank/DDBJ databases">
        <title>Bacillus aerolatum sp. nov., isolated from bioaerosol of sport playgrounds.</title>
        <authorList>
            <person name="Chen P."/>
            <person name="Zhang G."/>
        </authorList>
    </citation>
    <scope>NUCLEOTIDE SEQUENCE [LARGE SCALE GENOMIC DNA]</scope>
    <source>
        <strain evidence="8 9">CX253</strain>
    </source>
</reference>
<dbReference type="PANTHER" id="PTHR35800:SF1">
    <property type="entry name" value="RNA-BINDING PROTEIN KHPB"/>
    <property type="match status" value="1"/>
</dbReference>
<name>A0A6I1FLC1_9BACI</name>
<dbReference type="Gene3D" id="3.30.1370.50">
    <property type="entry name" value="R3H-like domain"/>
    <property type="match status" value="1"/>
</dbReference>
<dbReference type="Pfam" id="PF13083">
    <property type="entry name" value="KH_KhpA-B"/>
    <property type="match status" value="1"/>
</dbReference>
<proteinExistence type="inferred from homology"/>
<dbReference type="Gene3D" id="3.30.30.80">
    <property type="entry name" value="probable RNA-binding protein from clostridium symbiosum atcc 14940"/>
    <property type="match status" value="1"/>
</dbReference>
<comment type="caution">
    <text evidence="8">The sequence shown here is derived from an EMBL/GenBank/DDBJ whole genome shotgun (WGS) entry which is preliminary data.</text>
</comment>
<keyword evidence="5 6" id="KW-0961">Cell wall biogenesis/degradation</keyword>
<dbReference type="GO" id="GO:0003723">
    <property type="term" value="F:RNA binding"/>
    <property type="evidence" value="ECO:0007669"/>
    <property type="project" value="UniProtKB-UniRule"/>
</dbReference>
<evidence type="ECO:0000256" key="4">
    <source>
        <dbReference type="ARBA" id="ARBA00023186"/>
    </source>
</evidence>
<evidence type="ECO:0000313" key="8">
    <source>
        <dbReference type="EMBL" id="KAB7707628.1"/>
    </source>
</evidence>
<dbReference type="PROSITE" id="PS51061">
    <property type="entry name" value="R3H"/>
    <property type="match status" value="1"/>
</dbReference>
<organism evidence="8 9">
    <name type="scientific">Bacillus aerolatus</name>
    <dbReference type="NCBI Taxonomy" id="2653354"/>
    <lineage>
        <taxon>Bacteria</taxon>
        <taxon>Bacillati</taxon>
        <taxon>Bacillota</taxon>
        <taxon>Bacilli</taxon>
        <taxon>Bacillales</taxon>
        <taxon>Bacillaceae</taxon>
        <taxon>Bacillus</taxon>
    </lineage>
</organism>
<sequence length="208" mass="23160">MKEVTAVGQTVEEALQSALKQLKVTEERVEIDVLDKGKKGLFGLFGQRPASVKVRLRAQDPVEEAKTYVLSIAAHLGVFPHIQVEKAGKQVIFSLSGEKIALLIGKRGQTLNSLQQLTQLVINRHSKDFIHFTLDAENYRKRREETLAALAKRMAEKAVSSGKPVRLEPLPSFERKIVHAALSGDRRIRTFSEGAEPKRSMVIAPKTK</sequence>
<dbReference type="InterPro" id="IPR015946">
    <property type="entry name" value="KH_dom-like_a/b"/>
</dbReference>
<dbReference type="GO" id="GO:0005737">
    <property type="term" value="C:cytoplasm"/>
    <property type="evidence" value="ECO:0007669"/>
    <property type="project" value="UniProtKB-SubCell"/>
</dbReference>
<evidence type="ECO:0000256" key="5">
    <source>
        <dbReference type="ARBA" id="ARBA00023316"/>
    </source>
</evidence>
<accession>A0A6I1FLC1</accession>
<comment type="similarity">
    <text evidence="6">Belongs to the KhpB RNA-binding protein family.</text>
</comment>
<evidence type="ECO:0000256" key="3">
    <source>
        <dbReference type="ARBA" id="ARBA00022960"/>
    </source>
</evidence>
<dbReference type="InterPro" id="IPR001374">
    <property type="entry name" value="R3H_dom"/>
</dbReference>
<dbReference type="Proteomes" id="UP000429595">
    <property type="component" value="Unassembled WGS sequence"/>
</dbReference>
<dbReference type="InterPro" id="IPR034079">
    <property type="entry name" value="R3H_KhpB"/>
</dbReference>
<keyword evidence="4 6" id="KW-0143">Chaperone</keyword>
<dbReference type="InterPro" id="IPR038008">
    <property type="entry name" value="Jag_KH"/>
</dbReference>
<dbReference type="InterPro" id="IPR039247">
    <property type="entry name" value="KhpB"/>
</dbReference>
<keyword evidence="3 6" id="KW-0133">Cell shape</keyword>
<dbReference type="RefSeq" id="WP_152150623.1">
    <property type="nucleotide sequence ID" value="NZ_WEIO01000003.1"/>
</dbReference>
<feature type="domain" description="R3H" evidence="7">
    <location>
        <begin position="141"/>
        <end position="207"/>
    </location>
</feature>
<protein>
    <recommendedName>
        <fullName evidence="6">RNA-binding protein KhpB</fullName>
    </recommendedName>
    <alternativeName>
        <fullName evidence="6">RNA-binding protein EloR</fullName>
    </alternativeName>
</protein>
<dbReference type="InterPro" id="IPR036867">
    <property type="entry name" value="R3H_dom_sf"/>
</dbReference>
<comment type="subunit">
    <text evidence="6">Forms a complex with KhpA.</text>
</comment>
<dbReference type="InterPro" id="IPR038247">
    <property type="entry name" value="Jag_N_dom_sf"/>
</dbReference>
<evidence type="ECO:0000256" key="6">
    <source>
        <dbReference type="HAMAP-Rule" id="MF_00867"/>
    </source>
</evidence>
<evidence type="ECO:0000259" key="7">
    <source>
        <dbReference type="PROSITE" id="PS51061"/>
    </source>
</evidence>
<feature type="region of interest" description="Jag_N domain" evidence="6">
    <location>
        <begin position="5"/>
        <end position="55"/>
    </location>
</feature>
<dbReference type="EMBL" id="WEIO01000003">
    <property type="protein sequence ID" value="KAB7707628.1"/>
    <property type="molecule type" value="Genomic_DNA"/>
</dbReference>
<dbReference type="GO" id="GO:0071555">
    <property type="term" value="P:cell wall organization"/>
    <property type="evidence" value="ECO:0007669"/>
    <property type="project" value="UniProtKB-KW"/>
</dbReference>
<dbReference type="SMART" id="SM00393">
    <property type="entry name" value="R3H"/>
    <property type="match status" value="1"/>
</dbReference>
<dbReference type="GO" id="GO:0008360">
    <property type="term" value="P:regulation of cell shape"/>
    <property type="evidence" value="ECO:0007669"/>
    <property type="project" value="UniProtKB-KW"/>
</dbReference>
<evidence type="ECO:0000256" key="1">
    <source>
        <dbReference type="ARBA" id="ARBA00022490"/>
    </source>
</evidence>
<dbReference type="SUPFAM" id="SSF54814">
    <property type="entry name" value="Prokaryotic type KH domain (KH-domain type II)"/>
    <property type="match status" value="1"/>
</dbReference>
<keyword evidence="2 6" id="KW-0694">RNA-binding</keyword>
<comment type="domain">
    <text evidence="6">Has an N-terminal Jag-N domain and 2 RNA-binding domains (KH and R3H).</text>
</comment>